<dbReference type="PANTHER" id="PTHR43095:SF2">
    <property type="entry name" value="GLUCONOKINASE"/>
    <property type="match status" value="1"/>
</dbReference>
<evidence type="ECO:0000256" key="1">
    <source>
        <dbReference type="ARBA" id="ARBA00009156"/>
    </source>
</evidence>
<dbReference type="InterPro" id="IPR000577">
    <property type="entry name" value="Carb_kinase_FGGY"/>
</dbReference>
<feature type="domain" description="Carbohydrate kinase FGGY C-terminal" evidence="5">
    <location>
        <begin position="251"/>
        <end position="432"/>
    </location>
</feature>
<dbReference type="KEGG" id="halt:IM660_02300"/>
<dbReference type="RefSeq" id="WP_193497828.1">
    <property type="nucleotide sequence ID" value="NZ_CP063169.1"/>
</dbReference>
<evidence type="ECO:0000259" key="5">
    <source>
        <dbReference type="Pfam" id="PF02782"/>
    </source>
</evidence>
<dbReference type="Pfam" id="PF00370">
    <property type="entry name" value="FGGY_N"/>
    <property type="match status" value="1"/>
</dbReference>
<keyword evidence="7" id="KW-1185">Reference proteome</keyword>
<keyword evidence="3" id="KW-0418">Kinase</keyword>
<dbReference type="Pfam" id="PF02782">
    <property type="entry name" value="FGGY_C"/>
    <property type="match status" value="1"/>
</dbReference>
<dbReference type="CDD" id="cd07773">
    <property type="entry name" value="ASKHA_NBD_FGGY_FK"/>
    <property type="match status" value="1"/>
</dbReference>
<name>A0A7M1SX05_9MICO</name>
<evidence type="ECO:0000259" key="4">
    <source>
        <dbReference type="Pfam" id="PF00370"/>
    </source>
</evidence>
<dbReference type="InterPro" id="IPR043129">
    <property type="entry name" value="ATPase_NBD"/>
</dbReference>
<evidence type="ECO:0000256" key="3">
    <source>
        <dbReference type="ARBA" id="ARBA00022777"/>
    </source>
</evidence>
<reference evidence="6 7" key="1">
    <citation type="submission" date="2020-10" db="EMBL/GenBank/DDBJ databases">
        <title>Haloactinobacterium sp. RN3S43, a bacterium isolated from saline soil.</title>
        <authorList>
            <person name="Sun J.-Q."/>
        </authorList>
    </citation>
    <scope>NUCLEOTIDE SEQUENCE [LARGE SCALE GENOMIC DNA]</scope>
    <source>
        <strain evidence="6 7">RN3S43</strain>
    </source>
</reference>
<sequence>MSLLGIDLGTSGVRVAAYDLAGGEIAAASAGTTLHRPAPGLAELDAEEVMAAVIRLCAEVTASAPVRADPVESLSFAVLGEAVLPVDGAGKALAPAPVSMDRRGETTAACLADVLGNRVVQEITGQPLHPMFAVHKISASAQWPVAAQYQSLGEYVAGQLGARPAVDLTMAARTGAFDVQRRQWSPDILDALGVNATTLAEVVSAGTVVGAVSTEAAAWTGVRAGTPIIAGLHDQAASFVGGGGRAATSCVVSFGSSDCLTVGTASRPIGLDGTGFASYPVRENLWVTLAGTAAGGWALTWLADLVRATGQEWEALYDVSAQAPPGLLVMPYFAGSGTLDNDPDARAAVLGLTLETSRSDLARAFLEASGFEIAKIADALARSGVPPTQAYAVGGGARSVSALQVRADAAGIPLTGVAANASTRGAAMVAGLGIGAFGTVTDVPLPPVGFRAEPRHEHTSWYAAQRATFAATYQTLRPVNQALAAL</sequence>
<dbReference type="InterPro" id="IPR018484">
    <property type="entry name" value="FGGY_N"/>
</dbReference>
<keyword evidence="2" id="KW-0808">Transferase</keyword>
<comment type="similarity">
    <text evidence="1">Belongs to the FGGY kinase family.</text>
</comment>
<gene>
    <name evidence="6" type="ORF">IM660_02300</name>
</gene>
<dbReference type="PANTHER" id="PTHR43095">
    <property type="entry name" value="SUGAR KINASE"/>
    <property type="match status" value="1"/>
</dbReference>
<dbReference type="InterPro" id="IPR018485">
    <property type="entry name" value="FGGY_C"/>
</dbReference>
<evidence type="ECO:0000313" key="7">
    <source>
        <dbReference type="Proteomes" id="UP000593758"/>
    </source>
</evidence>
<dbReference type="EMBL" id="CP063169">
    <property type="protein sequence ID" value="QOR71163.1"/>
    <property type="molecule type" value="Genomic_DNA"/>
</dbReference>
<dbReference type="SUPFAM" id="SSF53067">
    <property type="entry name" value="Actin-like ATPase domain"/>
    <property type="match status" value="2"/>
</dbReference>
<dbReference type="GO" id="GO:0016301">
    <property type="term" value="F:kinase activity"/>
    <property type="evidence" value="ECO:0007669"/>
    <property type="project" value="UniProtKB-KW"/>
</dbReference>
<protein>
    <recommendedName>
        <fullName evidence="8">Carbohydrate kinase</fullName>
    </recommendedName>
</protein>
<accession>A0A7M1SX05</accession>
<dbReference type="Gene3D" id="3.30.420.40">
    <property type="match status" value="2"/>
</dbReference>
<evidence type="ECO:0000313" key="6">
    <source>
        <dbReference type="EMBL" id="QOR71163.1"/>
    </source>
</evidence>
<dbReference type="GO" id="GO:0005975">
    <property type="term" value="P:carbohydrate metabolic process"/>
    <property type="evidence" value="ECO:0007669"/>
    <property type="project" value="InterPro"/>
</dbReference>
<dbReference type="Proteomes" id="UP000593758">
    <property type="component" value="Chromosome"/>
</dbReference>
<feature type="domain" description="Carbohydrate kinase FGGY N-terminal" evidence="4">
    <location>
        <begin position="3"/>
        <end position="241"/>
    </location>
</feature>
<dbReference type="InterPro" id="IPR050406">
    <property type="entry name" value="FGGY_Carb_Kinase"/>
</dbReference>
<dbReference type="PIRSF" id="PIRSF000538">
    <property type="entry name" value="GlpK"/>
    <property type="match status" value="1"/>
</dbReference>
<evidence type="ECO:0000256" key="2">
    <source>
        <dbReference type="ARBA" id="ARBA00022679"/>
    </source>
</evidence>
<organism evidence="6 7">
    <name type="scientific">Ruania alkalisoli</name>
    <dbReference type="NCBI Taxonomy" id="2779775"/>
    <lineage>
        <taxon>Bacteria</taxon>
        <taxon>Bacillati</taxon>
        <taxon>Actinomycetota</taxon>
        <taxon>Actinomycetes</taxon>
        <taxon>Micrococcales</taxon>
        <taxon>Ruaniaceae</taxon>
        <taxon>Ruania</taxon>
    </lineage>
</organism>
<evidence type="ECO:0008006" key="8">
    <source>
        <dbReference type="Google" id="ProtNLM"/>
    </source>
</evidence>
<proteinExistence type="inferred from homology"/>
<dbReference type="AlphaFoldDB" id="A0A7M1SX05"/>